<accession>A0ABW8IAN4</accession>
<evidence type="ECO:0000313" key="3">
    <source>
        <dbReference type="Proteomes" id="UP001619911"/>
    </source>
</evidence>
<sequence length="312" mass="35182">MKNNRMMTEGMKMAGMFAALFIVSLYIPILGLAASLFLLLPFFVYSAKYPGRASISFAAIGLLISLLIGGPVAVPFALLFIVPGTVMGSMVQKKRDKISVFMAGSLLFLLNIVVLYAVIMGLAGDQAAQVNEAFKQSYQDSVQLMESLGQPLPEEAIEQAQEMFDYLLALLPSLLVLVSFFSMLLIMAVNFPIAKRMSVDVPRFKPFREWHVPKSILWYYVLLLLLSLIAVPEKGTMWYLSYINIMFMLQFCLLLQGLSFLFFTAHLKKWPIFIPILLATFSILILPLLYIVRLLGIIDLGFDLRQRLQRKI</sequence>
<feature type="transmembrane region" description="Helical" evidence="1">
    <location>
        <begin position="166"/>
        <end position="194"/>
    </location>
</feature>
<dbReference type="PANTHER" id="PTHR41324:SF1">
    <property type="entry name" value="DUF2232 DOMAIN-CONTAINING PROTEIN"/>
    <property type="match status" value="1"/>
</dbReference>
<feature type="transmembrane region" description="Helical" evidence="1">
    <location>
        <begin position="238"/>
        <end position="263"/>
    </location>
</feature>
<dbReference type="RefSeq" id="WP_404318024.1">
    <property type="nucleotide sequence ID" value="NZ_JAUIYO010000012.1"/>
</dbReference>
<keyword evidence="1" id="KW-0812">Transmembrane</keyword>
<keyword evidence="1" id="KW-1133">Transmembrane helix</keyword>
<keyword evidence="1" id="KW-0472">Membrane</keyword>
<protein>
    <submittedName>
        <fullName evidence="2">YybS family protein</fullName>
    </submittedName>
</protein>
<reference evidence="2 3" key="1">
    <citation type="submission" date="2023-07" db="EMBL/GenBank/DDBJ databases">
        <title>Bacillus lucianemedeirus sp. nov, a new species isolated from an immunobiological production facility.</title>
        <authorList>
            <person name="Costa L.V."/>
            <person name="Miranda R.V.S.L."/>
            <person name="Brandao M.L.L."/>
            <person name="Reis C.M.F."/>
            <person name="Frazao A.M."/>
            <person name="Cruz F.V."/>
            <person name="Baio P.V.P."/>
            <person name="Veras J.F.C."/>
            <person name="Ramos J.N."/>
            <person name="Vieira V."/>
        </authorList>
    </citation>
    <scope>NUCLEOTIDE SEQUENCE [LARGE SCALE GENOMIC DNA]</scope>
    <source>
        <strain evidence="2 3">B190/17</strain>
    </source>
</reference>
<keyword evidence="3" id="KW-1185">Reference proteome</keyword>
<dbReference type="Pfam" id="PF09991">
    <property type="entry name" value="DUF2232"/>
    <property type="match status" value="1"/>
</dbReference>
<proteinExistence type="predicted"/>
<dbReference type="PANTHER" id="PTHR41324">
    <property type="entry name" value="MEMBRANE PROTEIN-RELATED"/>
    <property type="match status" value="1"/>
</dbReference>
<feature type="transmembrane region" description="Helical" evidence="1">
    <location>
        <begin position="270"/>
        <end position="292"/>
    </location>
</feature>
<feature type="transmembrane region" description="Helical" evidence="1">
    <location>
        <begin position="57"/>
        <end position="86"/>
    </location>
</feature>
<name>A0ABW8IAN4_9BACI</name>
<feature type="transmembrane region" description="Helical" evidence="1">
    <location>
        <begin position="215"/>
        <end position="232"/>
    </location>
</feature>
<feature type="transmembrane region" description="Helical" evidence="1">
    <location>
        <begin position="98"/>
        <end position="119"/>
    </location>
</feature>
<dbReference type="Proteomes" id="UP001619911">
    <property type="component" value="Unassembled WGS sequence"/>
</dbReference>
<dbReference type="EMBL" id="JAUIYO010000012">
    <property type="protein sequence ID" value="MFK2826573.1"/>
    <property type="molecule type" value="Genomic_DNA"/>
</dbReference>
<gene>
    <name evidence="2" type="ORF">QYG89_13010</name>
</gene>
<organism evidence="2 3">
    <name type="scientific">Bacillus lumedeiriae</name>
    <dbReference type="NCBI Taxonomy" id="3058829"/>
    <lineage>
        <taxon>Bacteria</taxon>
        <taxon>Bacillati</taxon>
        <taxon>Bacillota</taxon>
        <taxon>Bacilli</taxon>
        <taxon>Bacillales</taxon>
        <taxon>Bacillaceae</taxon>
        <taxon>Bacillus</taxon>
    </lineage>
</organism>
<evidence type="ECO:0000313" key="2">
    <source>
        <dbReference type="EMBL" id="MFK2826573.1"/>
    </source>
</evidence>
<dbReference type="InterPro" id="IPR018710">
    <property type="entry name" value="DUF2232"/>
</dbReference>
<comment type="caution">
    <text evidence="2">The sequence shown here is derived from an EMBL/GenBank/DDBJ whole genome shotgun (WGS) entry which is preliminary data.</text>
</comment>
<evidence type="ECO:0000256" key="1">
    <source>
        <dbReference type="SAM" id="Phobius"/>
    </source>
</evidence>